<dbReference type="Pfam" id="PF21222">
    <property type="entry name" value="Lamp2_2nd"/>
    <property type="match status" value="1"/>
</dbReference>
<evidence type="ECO:0000259" key="24">
    <source>
        <dbReference type="Pfam" id="PF01299"/>
    </source>
</evidence>
<evidence type="ECO:0000256" key="12">
    <source>
        <dbReference type="ARBA" id="ARBA00023180"/>
    </source>
</evidence>
<feature type="transmembrane region" description="Helical" evidence="22">
    <location>
        <begin position="331"/>
        <end position="354"/>
    </location>
</feature>
<protein>
    <recommendedName>
        <fullName evidence="18">Lysosome-associated membrane glycoprotein 5</fullName>
    </recommendedName>
    <alternativeName>
        <fullName evidence="19">Lysosome-associated membrane protein 5</fullName>
    </alternativeName>
</protein>
<keyword evidence="8" id="KW-0967">Endosome</keyword>
<keyword evidence="11 20" id="KW-0472">Membrane</keyword>
<evidence type="ECO:0000256" key="13">
    <source>
        <dbReference type="ARBA" id="ARBA00023273"/>
    </source>
</evidence>
<dbReference type="GO" id="GO:0031902">
    <property type="term" value="C:late endosome membrane"/>
    <property type="evidence" value="ECO:0007669"/>
    <property type="project" value="TreeGrafter"/>
</dbReference>
<dbReference type="PROSITE" id="PS51407">
    <property type="entry name" value="LAMP_3"/>
    <property type="match status" value="1"/>
</dbReference>
<evidence type="ECO:0000256" key="4">
    <source>
        <dbReference type="ARBA" id="ARBA00004279"/>
    </source>
</evidence>
<sequence length="386" mass="41389">MGNLKLLLVLSIFVAAVISDERIEPEPFPPSINPNNSTTHPNTTVTSPPSSTHKPNTTTTSSTTTTTTKTTTTSTTAAPPSPTTTSTTAAPPSPNTTTTSTTVAPPSPNTTTTSTTTTLPPSPNTTTTSTTTALPPSPNTTTTTSAPPITTTEPPKPVPEPQTGNWSVHFDKNVNKSCMIVDAAVQFEFLLANATKKINLPVGAIADGSCDEKRDAINLKWDKNVFSLTFDKRNDSKFELESIEAKFFNLSLLNGAKNYSLVHNTPEFGTPLGNSYKCAKVQTFNLTEKDDNKTVAYLHISHVQMQAFANNTGHKFDTAVDCEASPITSDVVPIVVGCVLAALVIMIMVAYLVARRRCQARGYLSMFADTKSESDYIPMKNLSCFN</sequence>
<name>A0A9P0CIU5_9CUCU</name>
<comment type="similarity">
    <text evidence="5 20">Belongs to the LAMP family.</text>
</comment>
<feature type="domain" description="Lysosome-associated membrane glycoprotein 2-like luminal" evidence="24">
    <location>
        <begin position="162"/>
        <end position="309"/>
    </location>
</feature>
<dbReference type="AlphaFoldDB" id="A0A9P0CIU5"/>
<keyword evidence="12" id="KW-0325">Glycoprotein</keyword>
<dbReference type="InterPro" id="IPR048524">
    <property type="entry name" value="Lamp2-like_TM"/>
</dbReference>
<keyword evidence="14" id="KW-0968">Cytoplasmic vesicle</keyword>
<dbReference type="PRINTS" id="PR00336">
    <property type="entry name" value="LYSASSOCTDMP"/>
</dbReference>
<dbReference type="EMBL" id="OV651813">
    <property type="protein sequence ID" value="CAH1098861.1"/>
    <property type="molecule type" value="Genomic_DNA"/>
</dbReference>
<keyword evidence="13" id="KW-0966">Cell projection</keyword>
<dbReference type="Proteomes" id="UP001153636">
    <property type="component" value="Chromosome 1"/>
</dbReference>
<feature type="region of interest" description="Disordered" evidence="21">
    <location>
        <begin position="24"/>
        <end position="165"/>
    </location>
</feature>
<evidence type="ECO:0000256" key="18">
    <source>
        <dbReference type="ARBA" id="ARBA00074379"/>
    </source>
</evidence>
<reference evidence="26" key="1">
    <citation type="submission" date="2022-01" db="EMBL/GenBank/DDBJ databases">
        <authorList>
            <person name="King R."/>
        </authorList>
    </citation>
    <scope>NUCLEOTIDE SEQUENCE</scope>
</reference>
<evidence type="ECO:0000256" key="3">
    <source>
        <dbReference type="ARBA" id="ARBA00004172"/>
    </source>
</evidence>
<keyword evidence="9 22" id="KW-1133">Transmembrane helix</keyword>
<evidence type="ECO:0000256" key="7">
    <source>
        <dbReference type="ARBA" id="ARBA00022729"/>
    </source>
</evidence>
<evidence type="ECO:0000256" key="6">
    <source>
        <dbReference type="ARBA" id="ARBA00022692"/>
    </source>
</evidence>
<evidence type="ECO:0000313" key="26">
    <source>
        <dbReference type="EMBL" id="CAH1098861.1"/>
    </source>
</evidence>
<gene>
    <name evidence="26" type="ORF">PSYICH_LOCUS962</name>
</gene>
<comment type="subcellular location">
    <subcellularLocation>
        <location evidence="4">Cell projection</location>
        <location evidence="4">Dendrite</location>
    </subcellularLocation>
    <subcellularLocation>
        <location evidence="17">Cell projection</location>
        <location evidence="17">Growth cone membrane</location>
        <topology evidence="17">Single-pass type I membrane protein</topology>
    </subcellularLocation>
    <subcellularLocation>
        <location evidence="15">Cytoplasmic vesicle</location>
        <location evidence="15">Secretory vesicle</location>
        <location evidence="15">Synaptic vesicle membrane</location>
        <topology evidence="15">Single-pass type I membrane protein</topology>
    </subcellularLocation>
    <subcellularLocation>
        <location evidence="2">Early endosome membrane</location>
        <topology evidence="2">Single-pass type I membrane protein</topology>
    </subcellularLocation>
    <subcellularLocation>
        <location evidence="1">Endoplasmic reticulum-Golgi intermediate compartment membrane</location>
        <topology evidence="1">Single-pass type I membrane protein</topology>
    </subcellularLocation>
    <subcellularLocation>
        <location evidence="20">Membrane</location>
        <topology evidence="20">Single-pass type I membrane protein</topology>
    </subcellularLocation>
    <subcellularLocation>
        <location evidence="3">Recycling endosome</location>
    </subcellularLocation>
</comment>
<evidence type="ECO:0000313" key="27">
    <source>
        <dbReference type="Proteomes" id="UP001153636"/>
    </source>
</evidence>
<keyword evidence="7 23" id="KW-0732">Signal</keyword>
<evidence type="ECO:0000256" key="22">
    <source>
        <dbReference type="SAM" id="Phobius"/>
    </source>
</evidence>
<dbReference type="InterPro" id="IPR048528">
    <property type="entry name" value="Lamp2-like_luminal"/>
</dbReference>
<comment type="caution">
    <text evidence="20">Lacks conserved residue(s) required for the propagation of feature annotation.</text>
</comment>
<organism evidence="26 27">
    <name type="scientific">Psylliodes chrysocephalus</name>
    <dbReference type="NCBI Taxonomy" id="3402493"/>
    <lineage>
        <taxon>Eukaryota</taxon>
        <taxon>Metazoa</taxon>
        <taxon>Ecdysozoa</taxon>
        <taxon>Arthropoda</taxon>
        <taxon>Hexapoda</taxon>
        <taxon>Insecta</taxon>
        <taxon>Pterygota</taxon>
        <taxon>Neoptera</taxon>
        <taxon>Endopterygota</taxon>
        <taxon>Coleoptera</taxon>
        <taxon>Polyphaga</taxon>
        <taxon>Cucujiformia</taxon>
        <taxon>Chrysomeloidea</taxon>
        <taxon>Chrysomelidae</taxon>
        <taxon>Galerucinae</taxon>
        <taxon>Alticini</taxon>
        <taxon>Psylliodes</taxon>
    </lineage>
</organism>
<evidence type="ECO:0000256" key="8">
    <source>
        <dbReference type="ARBA" id="ARBA00022753"/>
    </source>
</evidence>
<evidence type="ECO:0000256" key="1">
    <source>
        <dbReference type="ARBA" id="ARBA00004151"/>
    </source>
</evidence>
<evidence type="ECO:0000256" key="16">
    <source>
        <dbReference type="ARBA" id="ARBA00053950"/>
    </source>
</evidence>
<evidence type="ECO:0000256" key="17">
    <source>
        <dbReference type="ARBA" id="ARBA00060492"/>
    </source>
</evidence>
<keyword evidence="27" id="KW-1185">Reference proteome</keyword>
<comment type="function">
    <text evidence="16">Plays a role in short-term synaptic plasticity in a subset of GABAergic neurons in the brain.</text>
</comment>
<evidence type="ECO:0000256" key="23">
    <source>
        <dbReference type="SAM" id="SignalP"/>
    </source>
</evidence>
<feature type="domain" description="Lysosome-associated membrane glycoprotein 2-like transmembrane" evidence="25">
    <location>
        <begin position="332"/>
        <end position="360"/>
    </location>
</feature>
<evidence type="ECO:0000256" key="11">
    <source>
        <dbReference type="ARBA" id="ARBA00023136"/>
    </source>
</evidence>
<accession>A0A9P0CIU5</accession>
<evidence type="ECO:0000256" key="9">
    <source>
        <dbReference type="ARBA" id="ARBA00022989"/>
    </source>
</evidence>
<evidence type="ECO:0000259" key="25">
    <source>
        <dbReference type="Pfam" id="PF21222"/>
    </source>
</evidence>
<dbReference type="Pfam" id="PF01299">
    <property type="entry name" value="Lamp2-like_luminal"/>
    <property type="match status" value="1"/>
</dbReference>
<dbReference type="PANTHER" id="PTHR11506:SF35">
    <property type="entry name" value="LYSOSOME-ASSOCIATED MEMBRANE GLYCOPROTEIN 5"/>
    <property type="match status" value="1"/>
</dbReference>
<dbReference type="InterPro" id="IPR002000">
    <property type="entry name" value="Lysosome-assoc_membr_glycop"/>
</dbReference>
<evidence type="ECO:0000256" key="15">
    <source>
        <dbReference type="ARBA" id="ARBA00029428"/>
    </source>
</evidence>
<evidence type="ECO:0000256" key="20">
    <source>
        <dbReference type="PROSITE-ProRule" id="PRU00740"/>
    </source>
</evidence>
<feature type="chain" id="PRO_5040295849" description="Lysosome-associated membrane glycoprotein 5" evidence="23">
    <location>
        <begin position="20"/>
        <end position="386"/>
    </location>
</feature>
<dbReference type="OrthoDB" id="6232933at2759"/>
<evidence type="ECO:0000256" key="21">
    <source>
        <dbReference type="SAM" id="MobiDB-lite"/>
    </source>
</evidence>
<evidence type="ECO:0000256" key="10">
    <source>
        <dbReference type="ARBA" id="ARBA00023018"/>
    </source>
</evidence>
<dbReference type="Gene3D" id="2.40.160.110">
    <property type="match status" value="1"/>
</dbReference>
<dbReference type="GO" id="GO:0005765">
    <property type="term" value="C:lysosomal membrane"/>
    <property type="evidence" value="ECO:0007669"/>
    <property type="project" value="TreeGrafter"/>
</dbReference>
<evidence type="ECO:0000256" key="14">
    <source>
        <dbReference type="ARBA" id="ARBA00023329"/>
    </source>
</evidence>
<keyword evidence="6 20" id="KW-0812">Transmembrane</keyword>
<evidence type="ECO:0000256" key="5">
    <source>
        <dbReference type="ARBA" id="ARBA00009644"/>
    </source>
</evidence>
<dbReference type="GO" id="GO:0005886">
    <property type="term" value="C:plasma membrane"/>
    <property type="evidence" value="ECO:0007669"/>
    <property type="project" value="UniProtKB-SubCell"/>
</dbReference>
<keyword evidence="10" id="KW-0770">Synapse</keyword>
<proteinExistence type="inferred from homology"/>
<evidence type="ECO:0000256" key="19">
    <source>
        <dbReference type="ARBA" id="ARBA00076257"/>
    </source>
</evidence>
<evidence type="ECO:0000256" key="2">
    <source>
        <dbReference type="ARBA" id="ARBA00004158"/>
    </source>
</evidence>
<dbReference type="PANTHER" id="PTHR11506">
    <property type="entry name" value="LYSOSOME-ASSOCIATED MEMBRANE GLYCOPROTEIN"/>
    <property type="match status" value="1"/>
</dbReference>
<feature type="compositionally biased region" description="Low complexity" evidence="21">
    <location>
        <begin position="33"/>
        <end position="153"/>
    </location>
</feature>
<feature type="signal peptide" evidence="23">
    <location>
        <begin position="1"/>
        <end position="19"/>
    </location>
</feature>
<dbReference type="GO" id="GO:0072594">
    <property type="term" value="P:establishment of protein localization to organelle"/>
    <property type="evidence" value="ECO:0007669"/>
    <property type="project" value="TreeGrafter"/>
</dbReference>